<reference evidence="9 11" key="2">
    <citation type="submission" date="2018-08" db="EMBL/GenBank/DDBJ databases">
        <title>Genomic Encyclopedia of Archaeal and Bacterial Type Strains, Phase II (KMG-II): from individual species to whole genera.</title>
        <authorList>
            <person name="Goeker M."/>
        </authorList>
    </citation>
    <scope>NUCLEOTIDE SEQUENCE [LARGE SCALE GENOMIC DNA]</scope>
    <source>
        <strain evidence="9 11">DSM 2261</strain>
    </source>
</reference>
<evidence type="ECO:0000256" key="4">
    <source>
        <dbReference type="ARBA" id="ARBA00022989"/>
    </source>
</evidence>
<dbReference type="GO" id="GO:0005886">
    <property type="term" value="C:plasma membrane"/>
    <property type="evidence" value="ECO:0007669"/>
    <property type="project" value="UniProtKB-SubCell"/>
</dbReference>
<gene>
    <name evidence="8" type="ORF">AA314_02877</name>
    <name evidence="9" type="ORF">ATI61_11447</name>
</gene>
<keyword evidence="11" id="KW-1185">Reference proteome</keyword>
<dbReference type="Proteomes" id="UP000256345">
    <property type="component" value="Unassembled WGS sequence"/>
</dbReference>
<dbReference type="PANTHER" id="PTHR12677:SF59">
    <property type="entry name" value="GOLGI APPARATUS MEMBRANE PROTEIN TVP38-RELATED"/>
    <property type="match status" value="1"/>
</dbReference>
<dbReference type="AlphaFoldDB" id="A0AAC8Q659"/>
<evidence type="ECO:0000313" key="9">
    <source>
        <dbReference type="EMBL" id="REG24439.1"/>
    </source>
</evidence>
<evidence type="ECO:0000256" key="5">
    <source>
        <dbReference type="ARBA" id="ARBA00023136"/>
    </source>
</evidence>
<evidence type="ECO:0000313" key="8">
    <source>
        <dbReference type="EMBL" id="AKJ01251.1"/>
    </source>
</evidence>
<comment type="similarity">
    <text evidence="6">Belongs to the TVP38/TMEM64 family.</text>
</comment>
<dbReference type="Proteomes" id="UP000035579">
    <property type="component" value="Chromosome"/>
</dbReference>
<name>A0AAC8Q659_9BACT</name>
<evidence type="ECO:0000256" key="2">
    <source>
        <dbReference type="ARBA" id="ARBA00022475"/>
    </source>
</evidence>
<protein>
    <recommendedName>
        <fullName evidence="6">TVP38/TMEM64 family membrane protein</fullName>
    </recommendedName>
</protein>
<evidence type="ECO:0000256" key="6">
    <source>
        <dbReference type="RuleBase" id="RU366058"/>
    </source>
</evidence>
<dbReference type="InterPro" id="IPR015414">
    <property type="entry name" value="TMEM64"/>
</dbReference>
<keyword evidence="3 6" id="KW-0812">Transmembrane</keyword>
<evidence type="ECO:0000313" key="10">
    <source>
        <dbReference type="Proteomes" id="UP000035579"/>
    </source>
</evidence>
<feature type="transmembrane region" description="Helical" evidence="6">
    <location>
        <begin position="12"/>
        <end position="35"/>
    </location>
</feature>
<organism evidence="8 10">
    <name type="scientific">Archangium gephyra</name>
    <dbReference type="NCBI Taxonomy" id="48"/>
    <lineage>
        <taxon>Bacteria</taxon>
        <taxon>Pseudomonadati</taxon>
        <taxon>Myxococcota</taxon>
        <taxon>Myxococcia</taxon>
        <taxon>Myxococcales</taxon>
        <taxon>Cystobacterineae</taxon>
        <taxon>Archangiaceae</taxon>
        <taxon>Archangium</taxon>
    </lineage>
</organism>
<dbReference type="KEGG" id="age:AA314_02877"/>
<dbReference type="EMBL" id="QUMU01000014">
    <property type="protein sequence ID" value="REG24439.1"/>
    <property type="molecule type" value="Genomic_DNA"/>
</dbReference>
<dbReference type="RefSeq" id="WP_053066382.1">
    <property type="nucleotide sequence ID" value="NZ_CP011509.1"/>
</dbReference>
<dbReference type="EMBL" id="CP011509">
    <property type="protein sequence ID" value="AKJ01251.1"/>
    <property type="molecule type" value="Genomic_DNA"/>
</dbReference>
<comment type="subcellular location">
    <subcellularLocation>
        <location evidence="1 6">Cell membrane</location>
        <topology evidence="1 6">Multi-pass membrane protein</topology>
    </subcellularLocation>
</comment>
<sequence length="235" mass="24941">MARGIGRWAAAVAGVVALVLVFTLLPVDTWLLGLVERIRGMGLAGAVLYLAVYAVGTMLMMPATVLTLGAGFAYGPVYGSLLVVVANNLSALASFLLGRTVLRERVGRRLAAGWPRFTAVDTAVAGRGFKVVLLLRLSPIFPFSVLNYSLSLTRVRLRDYAPATFLGMLPATMVYVYLGSLVTSVAQLSSGERPDSGLSGQLFFWGGLAATVLATVYVTRLARRALAATLKETPT</sequence>
<evidence type="ECO:0000313" key="11">
    <source>
        <dbReference type="Proteomes" id="UP000256345"/>
    </source>
</evidence>
<reference evidence="8 10" key="1">
    <citation type="submission" date="2015-05" db="EMBL/GenBank/DDBJ databases">
        <title>Genome assembly of Archangium gephyra DSM 2261.</title>
        <authorList>
            <person name="Sharma G."/>
            <person name="Subramanian S."/>
        </authorList>
    </citation>
    <scope>NUCLEOTIDE SEQUENCE [LARGE SCALE GENOMIC DNA]</scope>
    <source>
        <strain evidence="8 10">DSM 2261</strain>
    </source>
</reference>
<keyword evidence="4 6" id="KW-1133">Transmembrane helix</keyword>
<accession>A0AAC8Q659</accession>
<evidence type="ECO:0000259" key="7">
    <source>
        <dbReference type="Pfam" id="PF09335"/>
    </source>
</evidence>
<keyword evidence="2 6" id="KW-1003">Cell membrane</keyword>
<dbReference type="Pfam" id="PF09335">
    <property type="entry name" value="VTT_dom"/>
    <property type="match status" value="1"/>
</dbReference>
<dbReference type="InterPro" id="IPR032816">
    <property type="entry name" value="VTT_dom"/>
</dbReference>
<feature type="transmembrane region" description="Helical" evidence="6">
    <location>
        <begin position="202"/>
        <end position="222"/>
    </location>
</feature>
<feature type="transmembrane region" description="Helical" evidence="6">
    <location>
        <begin position="47"/>
        <end position="72"/>
    </location>
</feature>
<proteinExistence type="inferred from homology"/>
<evidence type="ECO:0000256" key="3">
    <source>
        <dbReference type="ARBA" id="ARBA00022692"/>
    </source>
</evidence>
<keyword evidence="5 6" id="KW-0472">Membrane</keyword>
<feature type="transmembrane region" description="Helical" evidence="6">
    <location>
        <begin position="78"/>
        <end position="98"/>
    </location>
</feature>
<feature type="domain" description="VTT" evidence="7">
    <location>
        <begin position="62"/>
        <end position="180"/>
    </location>
</feature>
<dbReference type="PANTHER" id="PTHR12677">
    <property type="entry name" value="GOLGI APPARATUS MEMBRANE PROTEIN TVP38-RELATED"/>
    <property type="match status" value="1"/>
</dbReference>
<evidence type="ECO:0000256" key="1">
    <source>
        <dbReference type="ARBA" id="ARBA00004651"/>
    </source>
</evidence>
<feature type="transmembrane region" description="Helical" evidence="6">
    <location>
        <begin position="160"/>
        <end position="182"/>
    </location>
</feature>